<protein>
    <recommendedName>
        <fullName evidence="6">ATP-dependent Clp protease proteolytic subunit</fullName>
    </recommendedName>
</protein>
<dbReference type="EMBL" id="BDOQ01000007">
    <property type="protein sequence ID" value="GBG14436.1"/>
    <property type="molecule type" value="Genomic_DNA"/>
</dbReference>
<dbReference type="InterPro" id="IPR001907">
    <property type="entry name" value="ClpP"/>
</dbReference>
<reference evidence="7 8" key="1">
    <citation type="journal article" date="2018" name="Environ. Microbiol.">
        <title>Isolation and genomic characterization of Novimethylophilus kurashikiensis gen. nov. sp. nov., a new lanthanide-dependent methylotrophic species of Methylophilaceae.</title>
        <authorList>
            <person name="Lv H."/>
            <person name="Sahin N."/>
            <person name="Tani A."/>
        </authorList>
    </citation>
    <scope>NUCLEOTIDE SEQUENCE [LARGE SCALE GENOMIC DNA]</scope>
    <source>
        <strain evidence="7 8">La2-4</strain>
    </source>
</reference>
<comment type="similarity">
    <text evidence="1 6">Belongs to the peptidase S14 family.</text>
</comment>
<evidence type="ECO:0000256" key="4">
    <source>
        <dbReference type="ARBA" id="ARBA00022801"/>
    </source>
</evidence>
<dbReference type="InterPro" id="IPR023562">
    <property type="entry name" value="ClpP/TepA"/>
</dbReference>
<keyword evidence="2" id="KW-0963">Cytoplasm</keyword>
<accession>A0A2R5F889</accession>
<proteinExistence type="inferred from homology"/>
<keyword evidence="3 7" id="KW-0645">Protease</keyword>
<organism evidence="7 8">
    <name type="scientific">Novimethylophilus kurashikiensis</name>
    <dbReference type="NCBI Taxonomy" id="1825523"/>
    <lineage>
        <taxon>Bacteria</taxon>
        <taxon>Pseudomonadati</taxon>
        <taxon>Pseudomonadota</taxon>
        <taxon>Betaproteobacteria</taxon>
        <taxon>Nitrosomonadales</taxon>
        <taxon>Methylophilaceae</taxon>
        <taxon>Novimethylophilus</taxon>
    </lineage>
</organism>
<gene>
    <name evidence="7" type="primary">clpP</name>
    <name evidence="7" type="ORF">NMK_2035</name>
</gene>
<keyword evidence="8" id="KW-1185">Reference proteome</keyword>
<evidence type="ECO:0000313" key="8">
    <source>
        <dbReference type="Proteomes" id="UP000245081"/>
    </source>
</evidence>
<dbReference type="PRINTS" id="PR00127">
    <property type="entry name" value="CLPPROTEASEP"/>
</dbReference>
<dbReference type="GO" id="GO:0004252">
    <property type="term" value="F:serine-type endopeptidase activity"/>
    <property type="evidence" value="ECO:0007669"/>
    <property type="project" value="InterPro"/>
</dbReference>
<comment type="caution">
    <text evidence="7">The sequence shown here is derived from an EMBL/GenBank/DDBJ whole genome shotgun (WGS) entry which is preliminary data.</text>
</comment>
<dbReference type="Proteomes" id="UP000245081">
    <property type="component" value="Unassembled WGS sequence"/>
</dbReference>
<dbReference type="InterPro" id="IPR029045">
    <property type="entry name" value="ClpP/crotonase-like_dom_sf"/>
</dbReference>
<dbReference type="RefSeq" id="WP_109015625.1">
    <property type="nucleotide sequence ID" value="NZ_BDOQ01000007.1"/>
</dbReference>
<evidence type="ECO:0000256" key="3">
    <source>
        <dbReference type="ARBA" id="ARBA00022670"/>
    </source>
</evidence>
<dbReference type="AlphaFoldDB" id="A0A2R5F889"/>
<dbReference type="PANTHER" id="PTHR10381">
    <property type="entry name" value="ATP-DEPENDENT CLP PROTEASE PROTEOLYTIC SUBUNIT"/>
    <property type="match status" value="1"/>
</dbReference>
<sequence>MTHFKKAAAQADLDIGKAYPEPYRIFSTEHVVRDLDIYLSHEIVEPSAYDELCHTLRTATESDDIRLFINTVGGSVASGLALIQAMQESEATITTILNPEAYSMGALLYVAGDKHVISSKGILMFHNYSGGMYGKGNEQAAEIAAVSPWFEQIMREVCVPFLTDDEVTSVLKGGDLWLRQHEIIPRLNRLHEFRQAQAVESPQED</sequence>
<evidence type="ECO:0000313" key="7">
    <source>
        <dbReference type="EMBL" id="GBG14436.1"/>
    </source>
</evidence>
<dbReference type="GO" id="GO:0004176">
    <property type="term" value="F:ATP-dependent peptidase activity"/>
    <property type="evidence" value="ECO:0007669"/>
    <property type="project" value="InterPro"/>
</dbReference>
<dbReference type="OrthoDB" id="9806592at2"/>
<evidence type="ECO:0000256" key="2">
    <source>
        <dbReference type="ARBA" id="ARBA00022490"/>
    </source>
</evidence>
<evidence type="ECO:0000256" key="1">
    <source>
        <dbReference type="ARBA" id="ARBA00007039"/>
    </source>
</evidence>
<dbReference type="SUPFAM" id="SSF52096">
    <property type="entry name" value="ClpP/crotonase"/>
    <property type="match status" value="1"/>
</dbReference>
<evidence type="ECO:0000256" key="5">
    <source>
        <dbReference type="ARBA" id="ARBA00022825"/>
    </source>
</evidence>
<dbReference type="PANTHER" id="PTHR10381:SF70">
    <property type="entry name" value="ATP-DEPENDENT CLP PROTEASE PROTEOLYTIC SUBUNIT"/>
    <property type="match status" value="1"/>
</dbReference>
<keyword evidence="5" id="KW-0720">Serine protease</keyword>
<dbReference type="Pfam" id="PF00574">
    <property type="entry name" value="CLP_protease"/>
    <property type="match status" value="1"/>
</dbReference>
<keyword evidence="4 7" id="KW-0378">Hydrolase</keyword>
<name>A0A2R5F889_9PROT</name>
<dbReference type="GO" id="GO:0006515">
    <property type="term" value="P:protein quality control for misfolded or incompletely synthesized proteins"/>
    <property type="evidence" value="ECO:0007669"/>
    <property type="project" value="TreeGrafter"/>
</dbReference>
<dbReference type="GO" id="GO:0051117">
    <property type="term" value="F:ATPase binding"/>
    <property type="evidence" value="ECO:0007669"/>
    <property type="project" value="TreeGrafter"/>
</dbReference>
<dbReference type="Gene3D" id="3.90.226.10">
    <property type="entry name" value="2-enoyl-CoA Hydratase, Chain A, domain 1"/>
    <property type="match status" value="1"/>
</dbReference>
<evidence type="ECO:0000256" key="6">
    <source>
        <dbReference type="RuleBase" id="RU003567"/>
    </source>
</evidence>
<dbReference type="GO" id="GO:0009368">
    <property type="term" value="C:endopeptidase Clp complex"/>
    <property type="evidence" value="ECO:0007669"/>
    <property type="project" value="TreeGrafter"/>
</dbReference>